<dbReference type="InterPro" id="IPR038717">
    <property type="entry name" value="Tc1-like_DDE_dom"/>
</dbReference>
<dbReference type="Gene3D" id="3.30.420.10">
    <property type="entry name" value="Ribonuclease H-like superfamily/Ribonuclease H"/>
    <property type="match status" value="1"/>
</dbReference>
<proteinExistence type="predicted"/>
<dbReference type="Pfam" id="PF13358">
    <property type="entry name" value="DDE_3"/>
    <property type="match status" value="1"/>
</dbReference>
<keyword evidence="3" id="KW-1185">Reference proteome</keyword>
<dbReference type="AlphaFoldDB" id="A0A4R3JD67"/>
<gene>
    <name evidence="2" type="ORF">EDD55_1026</name>
</gene>
<protein>
    <submittedName>
        <fullName evidence="2">Transposase</fullName>
    </submittedName>
</protein>
<name>A0A4R3JD67_9PROT</name>
<dbReference type="EMBL" id="SLZW01000002">
    <property type="protein sequence ID" value="TCS63969.1"/>
    <property type="molecule type" value="Genomic_DNA"/>
</dbReference>
<reference evidence="2 3" key="1">
    <citation type="submission" date="2019-03" db="EMBL/GenBank/DDBJ databases">
        <title>Genomic Encyclopedia of Type Strains, Phase IV (KMG-IV): sequencing the most valuable type-strain genomes for metagenomic binning, comparative biology and taxonomic classification.</title>
        <authorList>
            <person name="Goeker M."/>
        </authorList>
    </citation>
    <scope>NUCLEOTIDE SEQUENCE [LARGE SCALE GENOMIC DNA]</scope>
    <source>
        <strain evidence="2 3">DSM 101688</strain>
    </source>
</reference>
<evidence type="ECO:0000313" key="3">
    <source>
        <dbReference type="Proteomes" id="UP000295304"/>
    </source>
</evidence>
<organism evidence="2 3">
    <name type="scientific">Varunaivibrio sulfuroxidans</name>
    <dbReference type="NCBI Taxonomy" id="1773489"/>
    <lineage>
        <taxon>Bacteria</taxon>
        <taxon>Pseudomonadati</taxon>
        <taxon>Pseudomonadota</taxon>
        <taxon>Alphaproteobacteria</taxon>
        <taxon>Rhodospirillales</taxon>
        <taxon>Magnetovibrionaceae</taxon>
        <taxon>Varunaivibrio</taxon>
    </lineage>
</organism>
<dbReference type="PANTHER" id="PTHR46564">
    <property type="entry name" value="TRANSPOSASE"/>
    <property type="match status" value="1"/>
</dbReference>
<feature type="domain" description="Tc1-like transposase DDE" evidence="1">
    <location>
        <begin position="1"/>
        <end position="89"/>
    </location>
</feature>
<dbReference type="InterPro" id="IPR036397">
    <property type="entry name" value="RNaseH_sf"/>
</dbReference>
<dbReference type="PANTHER" id="PTHR46564:SF1">
    <property type="entry name" value="TRANSPOSASE"/>
    <property type="match status" value="1"/>
</dbReference>
<evidence type="ECO:0000313" key="2">
    <source>
        <dbReference type="EMBL" id="TCS63969.1"/>
    </source>
</evidence>
<dbReference type="GO" id="GO:0003676">
    <property type="term" value="F:nucleic acid binding"/>
    <property type="evidence" value="ECO:0007669"/>
    <property type="project" value="InterPro"/>
</dbReference>
<dbReference type="Proteomes" id="UP000295304">
    <property type="component" value="Unassembled WGS sequence"/>
</dbReference>
<accession>A0A4R3JD67</accession>
<evidence type="ECO:0000259" key="1">
    <source>
        <dbReference type="Pfam" id="PF13358"/>
    </source>
</evidence>
<sequence length="117" mass="12839">MTLDGAMTGAAFLAYVEQCLAPTLKRGDIVIMDNLPAHKRASIREAIERVGARLLFLPPYSPDFNPIEMAFSKIKALLKKAAARKIEDLWDAVKNAIDAITPGEAKNYFTAAGYEPE</sequence>
<comment type="caution">
    <text evidence="2">The sequence shown here is derived from an EMBL/GenBank/DDBJ whole genome shotgun (WGS) entry which is preliminary data.</text>
</comment>